<sequence>MARGEVSRTRVHFRGESDDFIVFVDDESQCHQWKKDQRSVPLSHFVSSFQIFCTNHQGPNGQLNEAPNSLLDNEFGTHNEDEVIKKILTSGSMQTRDMHERTGSRNPSISMNTRMHPSLSEILWLLLYRSMPAYQS</sequence>
<evidence type="ECO:0000259" key="1">
    <source>
        <dbReference type="Pfam" id="PF01172"/>
    </source>
</evidence>
<dbReference type="InterPro" id="IPR036786">
    <property type="entry name" value="Ribosome_mat_SBDS_N_sf"/>
</dbReference>
<dbReference type="InterPro" id="IPR019783">
    <property type="entry name" value="SDO1/SBDS_N"/>
</dbReference>
<dbReference type="OrthoDB" id="2567806at2759"/>
<evidence type="ECO:0000313" key="2">
    <source>
        <dbReference type="EMBL" id="KKF94669.1"/>
    </source>
</evidence>
<protein>
    <submittedName>
        <fullName evidence="2">SDO1-like protein C21C3.19</fullName>
    </submittedName>
</protein>
<dbReference type="Pfam" id="PF01172">
    <property type="entry name" value="SBDS_N"/>
    <property type="match status" value="1"/>
</dbReference>
<keyword evidence="3" id="KW-1185">Reference proteome</keyword>
<dbReference type="EMBL" id="LBBL01000143">
    <property type="protein sequence ID" value="KKF94669.1"/>
    <property type="molecule type" value="Genomic_DNA"/>
</dbReference>
<name>A0A0F8DFC8_CERFI</name>
<dbReference type="SUPFAM" id="SSF89895">
    <property type="entry name" value="FYSH domain"/>
    <property type="match status" value="1"/>
</dbReference>
<evidence type="ECO:0000313" key="3">
    <source>
        <dbReference type="Proteomes" id="UP000034841"/>
    </source>
</evidence>
<dbReference type="AlphaFoldDB" id="A0A0F8DFC8"/>
<dbReference type="Proteomes" id="UP000034841">
    <property type="component" value="Unassembled WGS sequence"/>
</dbReference>
<comment type="caution">
    <text evidence="2">The sequence shown here is derived from an EMBL/GenBank/DDBJ whole genome shotgun (WGS) entry which is preliminary data.</text>
</comment>
<feature type="domain" description="Ribosome maturation protein SDO1/SBDS N-terminal" evidence="1">
    <location>
        <begin position="9"/>
        <end position="100"/>
    </location>
</feature>
<accession>A0A0F8DFC8</accession>
<proteinExistence type="predicted"/>
<dbReference type="Gene3D" id="3.30.1250.10">
    <property type="entry name" value="Ribosome maturation protein SBDS, N-terminal domain"/>
    <property type="match status" value="1"/>
</dbReference>
<gene>
    <name evidence="2" type="ORF">CFO_g2974</name>
</gene>
<reference evidence="2 3" key="1">
    <citation type="submission" date="2015-04" db="EMBL/GenBank/DDBJ databases">
        <title>Genome sequence of Ceratocystis platani, a major pathogen of plane trees.</title>
        <authorList>
            <person name="Belbahri L."/>
        </authorList>
    </citation>
    <scope>NUCLEOTIDE SEQUENCE [LARGE SCALE GENOMIC DNA]</scope>
    <source>
        <strain evidence="2 3">CFO</strain>
    </source>
</reference>
<organism evidence="2 3">
    <name type="scientific">Ceratocystis fimbriata f. sp. platani</name>
    <dbReference type="NCBI Taxonomy" id="88771"/>
    <lineage>
        <taxon>Eukaryota</taxon>
        <taxon>Fungi</taxon>
        <taxon>Dikarya</taxon>
        <taxon>Ascomycota</taxon>
        <taxon>Pezizomycotina</taxon>
        <taxon>Sordariomycetes</taxon>
        <taxon>Hypocreomycetidae</taxon>
        <taxon>Microascales</taxon>
        <taxon>Ceratocystidaceae</taxon>
        <taxon>Ceratocystis</taxon>
    </lineage>
</organism>